<dbReference type="Gene3D" id="3.30.428.10">
    <property type="entry name" value="HIT-like"/>
    <property type="match status" value="1"/>
</dbReference>
<gene>
    <name evidence="6" type="ORF">SAMN05660653_01554</name>
</gene>
<keyword evidence="7" id="KW-1185">Reference proteome</keyword>
<keyword evidence="1" id="KW-0547">Nucleotide-binding</keyword>
<accession>A0A1G6CIH7</accession>
<evidence type="ECO:0000259" key="5">
    <source>
        <dbReference type="PROSITE" id="PS51084"/>
    </source>
</evidence>
<feature type="short sequence motif" description="Histidine triad motif" evidence="4">
    <location>
        <begin position="117"/>
        <end position="121"/>
    </location>
</feature>
<dbReference type="InterPro" id="IPR052908">
    <property type="entry name" value="AP-4-A_phosphorylase"/>
</dbReference>
<reference evidence="6 7" key="1">
    <citation type="submission" date="2016-10" db="EMBL/GenBank/DDBJ databases">
        <authorList>
            <person name="de Groot N.N."/>
        </authorList>
    </citation>
    <scope>NUCLEOTIDE SEQUENCE [LARGE SCALE GENOMIC DNA]</scope>
    <source>
        <strain evidence="6 7">ASO4-2</strain>
    </source>
</reference>
<dbReference type="GO" id="GO:0016787">
    <property type="term" value="F:hydrolase activity"/>
    <property type="evidence" value="ECO:0007669"/>
    <property type="project" value="UniProtKB-KW"/>
</dbReference>
<evidence type="ECO:0000256" key="4">
    <source>
        <dbReference type="PROSITE-ProRule" id="PRU00464"/>
    </source>
</evidence>
<dbReference type="OrthoDB" id="9784774at2"/>
<dbReference type="GO" id="GO:0000166">
    <property type="term" value="F:nucleotide binding"/>
    <property type="evidence" value="ECO:0007669"/>
    <property type="project" value="UniProtKB-KW"/>
</dbReference>
<dbReference type="STRING" id="617002.SAMN05660653_01554"/>
<dbReference type="AlphaFoldDB" id="A0A1G6CIH7"/>
<dbReference type="PANTHER" id="PTHR42997">
    <property type="entry name" value="HIT FAMILY HYDROLASE"/>
    <property type="match status" value="1"/>
</dbReference>
<protein>
    <submittedName>
        <fullName evidence="6">Diadenosine tetraphosphate (Ap4A) hydrolase</fullName>
    </submittedName>
</protein>
<dbReference type="Proteomes" id="UP000198771">
    <property type="component" value="Unassembled WGS sequence"/>
</dbReference>
<evidence type="ECO:0000313" key="7">
    <source>
        <dbReference type="Proteomes" id="UP000198771"/>
    </source>
</evidence>
<keyword evidence="6" id="KW-0378">Hydrolase</keyword>
<sequence length="166" mass="18489">MDTLFAPWRMEYILGPKADDCVFCIPESTATDSEGYVLVRGTLCFVIMNRYPYANGHLMVAPFRHVPDLTDLDDRESAEMMYWIRGAVQALRQALNPEGFNVGVNLGDVAGAGIQEHLHVHVVPRWHGDTSFMTVCGHTRVVPEHLSSTYARLAPLFVSLSPSTLL</sequence>
<proteinExistence type="predicted"/>
<feature type="binding site" evidence="3">
    <location>
        <position position="121"/>
    </location>
    <ligand>
        <name>substrate</name>
    </ligand>
</feature>
<dbReference type="SUPFAM" id="SSF54197">
    <property type="entry name" value="HIT-like"/>
    <property type="match status" value="1"/>
</dbReference>
<feature type="domain" description="HIT" evidence="5">
    <location>
        <begin position="22"/>
        <end position="132"/>
    </location>
</feature>
<dbReference type="InterPro" id="IPR039383">
    <property type="entry name" value="FHIT"/>
</dbReference>
<dbReference type="Pfam" id="PF01230">
    <property type="entry name" value="HIT"/>
    <property type="match status" value="1"/>
</dbReference>
<evidence type="ECO:0000313" key="6">
    <source>
        <dbReference type="EMBL" id="SDB32703.1"/>
    </source>
</evidence>
<feature type="active site" description="Tele-AMP-histidine intermediate" evidence="2">
    <location>
        <position position="119"/>
    </location>
</feature>
<dbReference type="InterPro" id="IPR036265">
    <property type="entry name" value="HIT-like_sf"/>
</dbReference>
<evidence type="ECO:0000256" key="2">
    <source>
        <dbReference type="PIRSR" id="PIRSR639383-1"/>
    </source>
</evidence>
<dbReference type="InterPro" id="IPR011146">
    <property type="entry name" value="HIT-like"/>
</dbReference>
<dbReference type="EMBL" id="FMXO01000008">
    <property type="protein sequence ID" value="SDB32703.1"/>
    <property type="molecule type" value="Genomic_DNA"/>
</dbReference>
<dbReference type="CDD" id="cd01275">
    <property type="entry name" value="FHIT"/>
    <property type="match status" value="1"/>
</dbReference>
<evidence type="ECO:0000256" key="1">
    <source>
        <dbReference type="ARBA" id="ARBA00022741"/>
    </source>
</evidence>
<dbReference type="PROSITE" id="PS51084">
    <property type="entry name" value="HIT_2"/>
    <property type="match status" value="1"/>
</dbReference>
<dbReference type="RefSeq" id="WP_092119632.1">
    <property type="nucleotide sequence ID" value="NZ_FMXO01000008.1"/>
</dbReference>
<feature type="binding site" evidence="3">
    <location>
        <position position="49"/>
    </location>
    <ligand>
        <name>substrate</name>
    </ligand>
</feature>
<dbReference type="PANTHER" id="PTHR42997:SF1">
    <property type="entry name" value="AP-4-A PHOSPHORYLASE"/>
    <property type="match status" value="1"/>
</dbReference>
<organism evidence="6 7">
    <name type="scientific">Desulfonatronum thiosulfatophilum</name>
    <dbReference type="NCBI Taxonomy" id="617002"/>
    <lineage>
        <taxon>Bacteria</taxon>
        <taxon>Pseudomonadati</taxon>
        <taxon>Thermodesulfobacteriota</taxon>
        <taxon>Desulfovibrionia</taxon>
        <taxon>Desulfovibrionales</taxon>
        <taxon>Desulfonatronaceae</taxon>
        <taxon>Desulfonatronum</taxon>
    </lineage>
</organism>
<evidence type="ECO:0000256" key="3">
    <source>
        <dbReference type="PIRSR" id="PIRSR639383-2"/>
    </source>
</evidence>
<name>A0A1G6CIH7_9BACT</name>